<dbReference type="InterPro" id="IPR036866">
    <property type="entry name" value="RibonucZ/Hydroxyglut_hydro"/>
</dbReference>
<name>A0A285EE21_9ACTN</name>
<sequence length="304" mass="32557">MTGDRTAPGCVGDVPYGGVTLLGSPGGGRYPSASSLLIRGTGSTVLVDPSTEVHRRGGVSGAVDLVAVSHAHEDHVAGLHLFPDVPVLAHPAEVGAIRSPEALLAGFGLGREEAAVFREELRDTFHLAGHQHVGTVEDGDVLDLGGRTVTVLHLPGHTAGHCGFLVEPDGFLFLADIDLTSFGPYYGDLSSSLEDFEASLARLREVEARWYGTAHHVGVLEGRPAFHAALDRFAAVIRRRDGRLLELLRQPRTLADVVARRLVYRPHVRSPLVDAVERRTALLHLERLERLGLVVATEGGYLAV</sequence>
<accession>A0A285EE21</accession>
<dbReference type="RefSeq" id="WP_097207239.1">
    <property type="nucleotide sequence ID" value="NZ_JACHXB010000002.1"/>
</dbReference>
<dbReference type="SUPFAM" id="SSF56281">
    <property type="entry name" value="Metallo-hydrolase/oxidoreductase"/>
    <property type="match status" value="1"/>
</dbReference>
<dbReference type="InterPro" id="IPR001279">
    <property type="entry name" value="Metallo-B-lactamas"/>
</dbReference>
<dbReference type="AlphaFoldDB" id="A0A285EE21"/>
<evidence type="ECO:0000259" key="1">
    <source>
        <dbReference type="SMART" id="SM00849"/>
    </source>
</evidence>
<dbReference type="EMBL" id="OBDO01000006">
    <property type="protein sequence ID" value="SNX97275.1"/>
    <property type="molecule type" value="Genomic_DNA"/>
</dbReference>
<dbReference type="InterPro" id="IPR050855">
    <property type="entry name" value="NDM-1-like"/>
</dbReference>
<evidence type="ECO:0000313" key="3">
    <source>
        <dbReference type="Proteomes" id="UP000219514"/>
    </source>
</evidence>
<dbReference type="Pfam" id="PF00753">
    <property type="entry name" value="Lactamase_B"/>
    <property type="match status" value="1"/>
</dbReference>
<evidence type="ECO:0000313" key="2">
    <source>
        <dbReference type="EMBL" id="SNX97275.1"/>
    </source>
</evidence>
<dbReference type="PANTHER" id="PTHR42951:SF4">
    <property type="entry name" value="ACYL-COENZYME A THIOESTERASE MBLAC2"/>
    <property type="match status" value="1"/>
</dbReference>
<keyword evidence="3" id="KW-1185">Reference proteome</keyword>
<reference evidence="2 3" key="1">
    <citation type="submission" date="2017-09" db="EMBL/GenBank/DDBJ databases">
        <authorList>
            <person name="Ehlers B."/>
            <person name="Leendertz F.H."/>
        </authorList>
    </citation>
    <scope>NUCLEOTIDE SEQUENCE [LARGE SCALE GENOMIC DNA]</scope>
    <source>
        <strain evidence="2 3">DSM 46844</strain>
    </source>
</reference>
<dbReference type="Proteomes" id="UP000219514">
    <property type="component" value="Unassembled WGS sequence"/>
</dbReference>
<dbReference type="PANTHER" id="PTHR42951">
    <property type="entry name" value="METALLO-BETA-LACTAMASE DOMAIN-CONTAINING"/>
    <property type="match status" value="1"/>
</dbReference>
<dbReference type="OrthoDB" id="2971563at2"/>
<proteinExistence type="predicted"/>
<gene>
    <name evidence="2" type="ORF">SAMN06893097_106225</name>
</gene>
<organism evidence="2 3">
    <name type="scientific">Geodermatophilus sabuli</name>
    <dbReference type="NCBI Taxonomy" id="1564158"/>
    <lineage>
        <taxon>Bacteria</taxon>
        <taxon>Bacillati</taxon>
        <taxon>Actinomycetota</taxon>
        <taxon>Actinomycetes</taxon>
        <taxon>Geodermatophilales</taxon>
        <taxon>Geodermatophilaceae</taxon>
        <taxon>Geodermatophilus</taxon>
    </lineage>
</organism>
<feature type="domain" description="Metallo-beta-lactamase" evidence="1">
    <location>
        <begin position="32"/>
        <end position="215"/>
    </location>
</feature>
<dbReference type="Gene3D" id="3.60.15.10">
    <property type="entry name" value="Ribonuclease Z/Hydroxyacylglutathione hydrolase-like"/>
    <property type="match status" value="1"/>
</dbReference>
<dbReference type="SMART" id="SM00849">
    <property type="entry name" value="Lactamase_B"/>
    <property type="match status" value="1"/>
</dbReference>
<protein>
    <submittedName>
        <fullName evidence="2">Glyoxylase, beta-lactamase superfamily II</fullName>
    </submittedName>
</protein>